<proteinExistence type="predicted"/>
<dbReference type="Proteomes" id="UP000069443">
    <property type="component" value="Unassembled WGS sequence"/>
</dbReference>
<accession>A0A124E248</accession>
<gene>
    <name evidence="1" type="ORF">RMCC_2670</name>
</gene>
<name>A0A124E248_MYCCR</name>
<dbReference type="OrthoDB" id="4763095at2"/>
<keyword evidence="2" id="KW-1185">Reference proteome</keyword>
<comment type="caution">
    <text evidence="1">The sequence shown here is derived from an EMBL/GenBank/DDBJ whole genome shotgun (WGS) entry which is preliminary data.</text>
</comment>
<reference evidence="2" key="2">
    <citation type="submission" date="2016-02" db="EMBL/GenBank/DDBJ databases">
        <title>Draft genome sequence of five rapidly growing Mycobacterium species.</title>
        <authorList>
            <person name="Katahira K."/>
            <person name="Gotou Y."/>
            <person name="Iida K."/>
            <person name="Ogura Y."/>
            <person name="Hayashi T."/>
        </authorList>
    </citation>
    <scope>NUCLEOTIDE SEQUENCE [LARGE SCALE GENOMIC DNA]</scope>
    <source>
        <strain evidence="2">JCM15298</strain>
    </source>
</reference>
<dbReference type="STRING" id="228230.RMCC_2670"/>
<evidence type="ECO:0008006" key="3">
    <source>
        <dbReference type="Google" id="ProtNLM"/>
    </source>
</evidence>
<dbReference type="AlphaFoldDB" id="A0A124E248"/>
<evidence type="ECO:0000313" key="2">
    <source>
        <dbReference type="Proteomes" id="UP000069443"/>
    </source>
</evidence>
<sequence>MSLVGITPEEALAICDDLQGHTDAMRVRLDALGSNIADLAGAHYISATMTAFQTKFESESRKQLTDVLNTADAAVAGTREVIRVQMERQENEGAAILRV</sequence>
<dbReference type="RefSeq" id="WP_036372500.1">
    <property type="nucleotide sequence ID" value="NZ_BCSY01000042.1"/>
</dbReference>
<protein>
    <recommendedName>
        <fullName evidence="3">WXG100 family type VII secretion target</fullName>
    </recommendedName>
</protein>
<organism evidence="1 2">
    <name type="scientific">Mycolicibacterium canariasense</name>
    <name type="common">Mycobacterium canariasense</name>
    <dbReference type="NCBI Taxonomy" id="228230"/>
    <lineage>
        <taxon>Bacteria</taxon>
        <taxon>Bacillati</taxon>
        <taxon>Actinomycetota</taxon>
        <taxon>Actinomycetes</taxon>
        <taxon>Mycobacteriales</taxon>
        <taxon>Mycobacteriaceae</taxon>
        <taxon>Mycolicibacterium</taxon>
    </lineage>
</organism>
<dbReference type="EMBL" id="BCSY01000042">
    <property type="protein sequence ID" value="GAS95704.1"/>
    <property type="molecule type" value="Genomic_DNA"/>
</dbReference>
<reference evidence="2" key="1">
    <citation type="journal article" date="2016" name="Genome Announc.">
        <title>Draft Genome Sequences of Five Rapidly Growing Mycobacterium Species, M. thermoresistibile, M. fortuitum subsp. acetamidolyticum, M. canariasense, M. brisbanense, and M. novocastrense.</title>
        <authorList>
            <person name="Katahira K."/>
            <person name="Ogura Y."/>
            <person name="Gotoh Y."/>
            <person name="Hayashi T."/>
        </authorList>
    </citation>
    <scope>NUCLEOTIDE SEQUENCE [LARGE SCALE GENOMIC DNA]</scope>
    <source>
        <strain evidence="2">JCM15298</strain>
    </source>
</reference>
<evidence type="ECO:0000313" key="1">
    <source>
        <dbReference type="EMBL" id="GAS95704.1"/>
    </source>
</evidence>